<dbReference type="InterPro" id="IPR000086">
    <property type="entry name" value="NUDIX_hydrolase_dom"/>
</dbReference>
<dbReference type="CDD" id="cd02883">
    <property type="entry name" value="NUDIX_Hydrolase"/>
    <property type="match status" value="1"/>
</dbReference>
<dbReference type="Gene3D" id="3.90.79.10">
    <property type="entry name" value="Nucleoside Triphosphate Pyrophosphohydrolase"/>
    <property type="match status" value="1"/>
</dbReference>
<dbReference type="Pfam" id="PF00293">
    <property type="entry name" value="NUDIX"/>
    <property type="match status" value="1"/>
</dbReference>
<dbReference type="RefSeq" id="WP_067987098.1">
    <property type="nucleotide sequence ID" value="NZ_VMSD01000010.1"/>
</dbReference>
<dbReference type="PROSITE" id="PS00893">
    <property type="entry name" value="NUDIX_BOX"/>
    <property type="match status" value="1"/>
</dbReference>
<feature type="domain" description="Nudix hydrolase" evidence="5">
    <location>
        <begin position="2"/>
        <end position="136"/>
    </location>
</feature>
<dbReference type="EMBL" id="VMSD01000010">
    <property type="protein sequence ID" value="KAF0844974.1"/>
    <property type="molecule type" value="Genomic_DNA"/>
</dbReference>
<dbReference type="PROSITE" id="PS51462">
    <property type="entry name" value="NUDIX"/>
    <property type="match status" value="1"/>
</dbReference>
<comment type="similarity">
    <text evidence="2 4">Belongs to the Nudix hydrolase family.</text>
</comment>
<dbReference type="Proteomes" id="UP000798951">
    <property type="component" value="Unassembled WGS sequence"/>
</dbReference>
<dbReference type="PANTHER" id="PTHR43046">
    <property type="entry name" value="GDP-MANNOSE MANNOSYL HYDROLASE"/>
    <property type="match status" value="1"/>
</dbReference>
<accession>A0ABQ6YGT0</accession>
<evidence type="ECO:0000313" key="6">
    <source>
        <dbReference type="EMBL" id="KAF0844974.1"/>
    </source>
</evidence>
<evidence type="ECO:0000313" key="7">
    <source>
        <dbReference type="Proteomes" id="UP000798951"/>
    </source>
</evidence>
<evidence type="ECO:0000256" key="1">
    <source>
        <dbReference type="ARBA" id="ARBA00001946"/>
    </source>
</evidence>
<evidence type="ECO:0000256" key="2">
    <source>
        <dbReference type="ARBA" id="ARBA00005582"/>
    </source>
</evidence>
<evidence type="ECO:0000256" key="3">
    <source>
        <dbReference type="ARBA" id="ARBA00022801"/>
    </source>
</evidence>
<dbReference type="PRINTS" id="PR00502">
    <property type="entry name" value="NUDIXFAMILY"/>
</dbReference>
<comment type="caution">
    <text evidence="6">The sequence shown here is derived from an EMBL/GenBank/DDBJ whole genome shotgun (WGS) entry which is preliminary data.</text>
</comment>
<proteinExistence type="inferred from homology"/>
<dbReference type="PANTHER" id="PTHR43046:SF14">
    <property type="entry name" value="MUTT_NUDIX FAMILY PROTEIN"/>
    <property type="match status" value="1"/>
</dbReference>
<comment type="cofactor">
    <cofactor evidence="1">
        <name>Mg(2+)</name>
        <dbReference type="ChEBI" id="CHEBI:18420"/>
    </cofactor>
</comment>
<dbReference type="SUPFAM" id="SSF55811">
    <property type="entry name" value="Nudix"/>
    <property type="match status" value="1"/>
</dbReference>
<name>A0ABQ6YGT0_9NOCA</name>
<keyword evidence="7" id="KW-1185">Reference proteome</keyword>
<dbReference type="InterPro" id="IPR020084">
    <property type="entry name" value="NUDIX_hydrolase_CS"/>
</dbReference>
<evidence type="ECO:0000259" key="5">
    <source>
        <dbReference type="PROSITE" id="PS51462"/>
    </source>
</evidence>
<keyword evidence="3 4" id="KW-0378">Hydrolase</keyword>
<organism evidence="6 7">
    <name type="scientific">Nocardia caishijiensis</name>
    <dbReference type="NCBI Taxonomy" id="184756"/>
    <lineage>
        <taxon>Bacteria</taxon>
        <taxon>Bacillati</taxon>
        <taxon>Actinomycetota</taxon>
        <taxon>Actinomycetes</taxon>
        <taxon>Mycobacteriales</taxon>
        <taxon>Nocardiaceae</taxon>
        <taxon>Nocardia</taxon>
    </lineage>
</organism>
<gene>
    <name evidence="6" type="ORF">FNL39_110206</name>
</gene>
<dbReference type="InterPro" id="IPR015797">
    <property type="entry name" value="NUDIX_hydrolase-like_dom_sf"/>
</dbReference>
<evidence type="ECO:0000256" key="4">
    <source>
        <dbReference type="RuleBase" id="RU003476"/>
    </source>
</evidence>
<dbReference type="InterPro" id="IPR020476">
    <property type="entry name" value="Nudix_hydrolase"/>
</dbReference>
<sequence>MTSRIAAYGVCLEQDRVLLVRHVAPSGETNWTLPGGGVEHGEDPFDTVTRELAEETGLEGVVERLLGVDSRLIPAHVAYSGVVHQNIGIYYLLRVIGGGLRAEPNGATVEPTWTPISEVTHLRRSSLVDSGLALAQTVPPTGHVTSTPVGGLIQH</sequence>
<protein>
    <submittedName>
        <fullName evidence="6">ADP-ribose pyrophosphatase YjhB (NUDIX family)</fullName>
    </submittedName>
</protein>
<reference evidence="6 7" key="1">
    <citation type="submission" date="2019-07" db="EMBL/GenBank/DDBJ databases">
        <title>Genomic Encyclopedia of Type Strains, Phase IV (KMG-IV): sequencing the most valuable type-strain genomes for metagenomic binning, comparative biology and taxonomic classification.</title>
        <authorList>
            <person name="Goeker M."/>
        </authorList>
    </citation>
    <scope>NUCLEOTIDE SEQUENCE [LARGE SCALE GENOMIC DNA]</scope>
    <source>
        <strain evidence="6 7">DSM 44831</strain>
    </source>
</reference>